<organism evidence="2 3">
    <name type="scientific">Mycoplasmopsis fermentans (strain ATCC 19989 / NBRC 14854 / NCTC 10117 / PG18)</name>
    <name type="common">Mycoplasma fermentans</name>
    <dbReference type="NCBI Taxonomy" id="496833"/>
    <lineage>
        <taxon>Bacteria</taxon>
        <taxon>Bacillati</taxon>
        <taxon>Mycoplasmatota</taxon>
        <taxon>Mycoplasmoidales</taxon>
        <taxon>Metamycoplasmataceae</taxon>
        <taxon>Mycoplasmopsis</taxon>
    </lineage>
</organism>
<dbReference type="PANTHER" id="PTHR22916:SF3">
    <property type="entry name" value="UDP-GLCNAC:BETAGAL BETA-1,3-N-ACETYLGLUCOSAMINYLTRANSFERASE-LIKE PROTEIN 1"/>
    <property type="match status" value="1"/>
</dbReference>
<dbReference type="GO" id="GO:0016758">
    <property type="term" value="F:hexosyltransferase activity"/>
    <property type="evidence" value="ECO:0007669"/>
    <property type="project" value="UniProtKB-ARBA"/>
</dbReference>
<reference evidence="2 3" key="1">
    <citation type="journal article" date="2009" name="Curr. Microbiol.">
        <title>Molecular cloning and expression of a novel cholinephosphotransferase involved in glycoglycerophospholipid biosynthesis of Mycoplasma fermentans.</title>
        <authorList>
            <person name="Ishida N."/>
            <person name="Irikura D."/>
            <person name="Matsuda K."/>
            <person name="Sato S."/>
            <person name="Asano K."/>
        </authorList>
    </citation>
    <scope>NUCLEOTIDE SEQUENCE [LARGE SCALE GENOMIC DNA]</scope>
    <source>
        <strain evidence="3">ATCC 19989 / NBRC 14854 / NCTC 10117 / PG18</strain>
    </source>
</reference>
<evidence type="ECO:0000259" key="1">
    <source>
        <dbReference type="Pfam" id="PF00535"/>
    </source>
</evidence>
<dbReference type="CAZy" id="GT2">
    <property type="family name" value="Glycosyltransferase Family 2"/>
</dbReference>
<proteinExistence type="predicted"/>
<dbReference type="AlphaFoldDB" id="C4XFI6"/>
<gene>
    <name evidence="2" type="ordered locus">MBIO_0643</name>
</gene>
<dbReference type="PANTHER" id="PTHR22916">
    <property type="entry name" value="GLYCOSYLTRANSFERASE"/>
    <property type="match status" value="1"/>
</dbReference>
<dbReference type="InterPro" id="IPR001173">
    <property type="entry name" value="Glyco_trans_2-like"/>
</dbReference>
<name>C4XFI6_MYCFP</name>
<sequence>MFIFIDNYWMFSKISNIYYIKRKNMNRQKTLYQPKISILIPLHNSAKYFNSTIKTILNQSYENLEILFHDDASNDETRKILEDLTIKDSRVKYIFSDTNIGSGYSRNKLIEASTGDFIFFIDDDDEFLSPKIIERCVKYLKPNLEILSTQFKYKFDDLGIKIPINNIVKTLKINPSPMHYYLNTTTFAWGHFFNKKFLYDIDVNFSKVKKYEDIAEMGNIFSKCKNFKRTLIYSIIYHRKTNSLTSFDKNYINKIECINQAYKFNLENIVSNLKNDVSFKILKKTVNSLFMEHLSLISVYYINLKNRNLKKEFKKFIKDIYPSILEIYNGFDVKIKYRRISDLPVFVTKFLYKIPKVKK</sequence>
<evidence type="ECO:0000313" key="3">
    <source>
        <dbReference type="Proteomes" id="UP000006810"/>
    </source>
</evidence>
<protein>
    <recommendedName>
        <fullName evidence="1">Glycosyltransferase 2-like domain-containing protein</fullName>
    </recommendedName>
</protein>
<dbReference type="HOGENOM" id="CLU_709442_0_0_14"/>
<feature type="domain" description="Glycosyltransferase 2-like" evidence="1">
    <location>
        <begin position="37"/>
        <end position="193"/>
    </location>
</feature>
<dbReference type="KEGG" id="mfp:MBIO_0643"/>
<keyword evidence="3" id="KW-1185">Reference proteome</keyword>
<dbReference type="PATRIC" id="fig|496833.3.peg.234"/>
<dbReference type="Proteomes" id="UP000006810">
    <property type="component" value="Chromosome"/>
</dbReference>
<dbReference type="Gene3D" id="3.90.550.10">
    <property type="entry name" value="Spore Coat Polysaccharide Biosynthesis Protein SpsA, Chain A"/>
    <property type="match status" value="1"/>
</dbReference>
<accession>C4XFI6</accession>
<evidence type="ECO:0000313" key="2">
    <source>
        <dbReference type="EMBL" id="BAH69908.1"/>
    </source>
</evidence>
<dbReference type="SUPFAM" id="SSF53448">
    <property type="entry name" value="Nucleotide-diphospho-sugar transferases"/>
    <property type="match status" value="1"/>
</dbReference>
<dbReference type="eggNOG" id="COG1216">
    <property type="taxonomic scope" value="Bacteria"/>
</dbReference>
<dbReference type="InterPro" id="IPR029044">
    <property type="entry name" value="Nucleotide-diphossugar_trans"/>
</dbReference>
<dbReference type="EMBL" id="AP009608">
    <property type="protein sequence ID" value="BAH69908.1"/>
    <property type="molecule type" value="Genomic_DNA"/>
</dbReference>
<dbReference type="Pfam" id="PF00535">
    <property type="entry name" value="Glycos_transf_2"/>
    <property type="match status" value="1"/>
</dbReference>